<dbReference type="AlphaFoldDB" id="A0A917EDV9"/>
<proteinExistence type="predicted"/>
<dbReference type="InterPro" id="IPR029063">
    <property type="entry name" value="SAM-dependent_MTases_sf"/>
</dbReference>
<accession>A0A917EDV9</accession>
<name>A0A917EDV9_9RHOB</name>
<reference evidence="2" key="1">
    <citation type="journal article" date="2019" name="Int. J. Syst. Evol. Microbiol.">
        <title>The Global Catalogue of Microorganisms (GCM) 10K type strain sequencing project: providing services to taxonomists for standard genome sequencing and annotation.</title>
        <authorList>
            <consortium name="The Broad Institute Genomics Platform"/>
            <consortium name="The Broad Institute Genome Sequencing Center for Infectious Disease"/>
            <person name="Wu L."/>
            <person name="Ma J."/>
        </authorList>
    </citation>
    <scope>NUCLEOTIDE SEQUENCE [LARGE SCALE GENOMIC DNA]</scope>
    <source>
        <strain evidence="2">CGMCC 1.12664</strain>
    </source>
</reference>
<sequence>MMAAAVHKGIERPELSMPEAEAAVLRQAYGATASILEYGSGGSTVLASELPGKTVVSVESDADWAAMMRGWFAENPGASPVEVVHADIGPTKDWGHPASHEGWRRFPSYPLRVWERGIAPDVVLVDGRFRVGCALATAFRTAKPVTLLFDDYAGRKAYHRVTEFLGQPRMVGRLAIFEVTPMPVPADRLLRVIELICAPL</sequence>
<organism evidence="1 2">
    <name type="scientific">Primorskyibacter flagellatus</name>
    <dbReference type="NCBI Taxonomy" id="1387277"/>
    <lineage>
        <taxon>Bacteria</taxon>
        <taxon>Pseudomonadati</taxon>
        <taxon>Pseudomonadota</taxon>
        <taxon>Alphaproteobacteria</taxon>
        <taxon>Rhodobacterales</taxon>
        <taxon>Roseobacteraceae</taxon>
        <taxon>Primorskyibacter</taxon>
    </lineage>
</organism>
<comment type="caution">
    <text evidence="1">The sequence shown here is derived from an EMBL/GenBank/DDBJ whole genome shotgun (WGS) entry which is preliminary data.</text>
</comment>
<dbReference type="Proteomes" id="UP000612855">
    <property type="component" value="Unassembled WGS sequence"/>
</dbReference>
<gene>
    <name evidence="1" type="ORF">GCM10011360_10280</name>
</gene>
<evidence type="ECO:0000313" key="1">
    <source>
        <dbReference type="EMBL" id="GGE23649.1"/>
    </source>
</evidence>
<dbReference type="SUPFAM" id="SSF53335">
    <property type="entry name" value="S-adenosyl-L-methionine-dependent methyltransferases"/>
    <property type="match status" value="1"/>
</dbReference>
<dbReference type="EMBL" id="BMFJ01000001">
    <property type="protein sequence ID" value="GGE23649.1"/>
    <property type="molecule type" value="Genomic_DNA"/>
</dbReference>
<dbReference type="RefSeq" id="WP_188476592.1">
    <property type="nucleotide sequence ID" value="NZ_BMFJ01000001.1"/>
</dbReference>
<keyword evidence="2" id="KW-1185">Reference proteome</keyword>
<dbReference type="Gene3D" id="3.40.50.150">
    <property type="entry name" value="Vaccinia Virus protein VP39"/>
    <property type="match status" value="1"/>
</dbReference>
<evidence type="ECO:0000313" key="2">
    <source>
        <dbReference type="Proteomes" id="UP000612855"/>
    </source>
</evidence>
<protein>
    <submittedName>
        <fullName evidence="1">Uncharacterized protein</fullName>
    </submittedName>
</protein>